<name>A0ABR0S910_9HYPO</name>
<protein>
    <submittedName>
        <fullName evidence="1">Uncharacterized protein</fullName>
    </submittedName>
</protein>
<keyword evidence="2" id="KW-1185">Reference proteome</keyword>
<dbReference type="EMBL" id="JAVFKD010000015">
    <property type="protein sequence ID" value="KAK5988603.1"/>
    <property type="molecule type" value="Genomic_DNA"/>
</dbReference>
<gene>
    <name evidence="1" type="ORF">PT974_10089</name>
</gene>
<sequence length="428" mass="48505">MLVAYAQRHAVLGATAFFLLLLVYVWAFHLLPGLGEGAIPRISTIIHGDDDSCPNGTRRHGNSSTCAPIMVVNGKEWKAPADVKKIMGLVFFGRRSTVSILDCYLKRNLVKNGGVLDGVIFLERTGDEADLRFLEKLLASEPAYEKWKIDMDGNGYASSYDLIQDDVMYIKMDDDIVYIEDTVIPSVVSTKASHPEYYVVSANVVNQPLISWIHWNLGAVKPYLPELNKAYPAPKPGSKLDWRPSLLPSWQGKDNFEVKDWSPPDHQRHRWLPVKGKADHVLDNTPIMETEYDPFGPGWKKWQVAAQEHLSLFENIESGELDRYRFRTWDFQLKRMGIQFICMLGKDINLAKPIAGDDEHHFAVTMPERTGRHAVADGAGVVSHYSFGPQSGHEKIEQTDILDRYRSYAEEFICEGPMLWDAIMDKHS</sequence>
<reference evidence="1 2" key="1">
    <citation type="submission" date="2024-01" db="EMBL/GenBank/DDBJ databases">
        <title>Complete genome of Cladobotryum mycophilum ATHUM6906.</title>
        <authorList>
            <person name="Christinaki A.C."/>
            <person name="Myridakis A.I."/>
            <person name="Kouvelis V.N."/>
        </authorList>
    </citation>
    <scope>NUCLEOTIDE SEQUENCE [LARGE SCALE GENOMIC DNA]</scope>
    <source>
        <strain evidence="1 2">ATHUM6906</strain>
    </source>
</reference>
<proteinExistence type="predicted"/>
<dbReference type="Proteomes" id="UP001338125">
    <property type="component" value="Unassembled WGS sequence"/>
</dbReference>
<evidence type="ECO:0000313" key="1">
    <source>
        <dbReference type="EMBL" id="KAK5988603.1"/>
    </source>
</evidence>
<accession>A0ABR0S910</accession>
<organism evidence="1 2">
    <name type="scientific">Cladobotryum mycophilum</name>
    <dbReference type="NCBI Taxonomy" id="491253"/>
    <lineage>
        <taxon>Eukaryota</taxon>
        <taxon>Fungi</taxon>
        <taxon>Dikarya</taxon>
        <taxon>Ascomycota</taxon>
        <taxon>Pezizomycotina</taxon>
        <taxon>Sordariomycetes</taxon>
        <taxon>Hypocreomycetidae</taxon>
        <taxon>Hypocreales</taxon>
        <taxon>Hypocreaceae</taxon>
        <taxon>Cladobotryum</taxon>
    </lineage>
</organism>
<comment type="caution">
    <text evidence="1">The sequence shown here is derived from an EMBL/GenBank/DDBJ whole genome shotgun (WGS) entry which is preliminary data.</text>
</comment>
<evidence type="ECO:0000313" key="2">
    <source>
        <dbReference type="Proteomes" id="UP001338125"/>
    </source>
</evidence>